<evidence type="ECO:0000313" key="3">
    <source>
        <dbReference type="Proteomes" id="UP000799428"/>
    </source>
</evidence>
<feature type="transmembrane region" description="Helical" evidence="1">
    <location>
        <begin position="12"/>
        <end position="31"/>
    </location>
</feature>
<dbReference type="PANTHER" id="PTHR10422:SF18">
    <property type="entry name" value="CYTOCHROME C OXIDASE SUBUNIT 1"/>
    <property type="match status" value="1"/>
</dbReference>
<organism evidence="2 3">
    <name type="scientific">Pleomassaria siparia CBS 279.74</name>
    <dbReference type="NCBI Taxonomy" id="1314801"/>
    <lineage>
        <taxon>Eukaryota</taxon>
        <taxon>Fungi</taxon>
        <taxon>Dikarya</taxon>
        <taxon>Ascomycota</taxon>
        <taxon>Pezizomycotina</taxon>
        <taxon>Dothideomycetes</taxon>
        <taxon>Pleosporomycetidae</taxon>
        <taxon>Pleosporales</taxon>
        <taxon>Pleomassariaceae</taxon>
        <taxon>Pleomassaria</taxon>
    </lineage>
</organism>
<evidence type="ECO:0000313" key="2">
    <source>
        <dbReference type="EMBL" id="KAF2702404.1"/>
    </source>
</evidence>
<dbReference type="InterPro" id="IPR036927">
    <property type="entry name" value="Cyt_c_oxase-like_su1_sf"/>
</dbReference>
<keyword evidence="1" id="KW-0812">Transmembrane</keyword>
<dbReference type="InterPro" id="IPR000883">
    <property type="entry name" value="Cyt_C_Oxase_1"/>
</dbReference>
<keyword evidence="1" id="KW-1133">Transmembrane helix</keyword>
<keyword evidence="3" id="KW-1185">Reference proteome</keyword>
<name>A0A6G1JP49_9PLEO</name>
<dbReference type="Gene3D" id="1.20.210.10">
    <property type="entry name" value="Cytochrome c oxidase-like, subunit I domain"/>
    <property type="match status" value="1"/>
</dbReference>
<dbReference type="GO" id="GO:0015990">
    <property type="term" value="P:electron transport coupled proton transport"/>
    <property type="evidence" value="ECO:0007669"/>
    <property type="project" value="TreeGrafter"/>
</dbReference>
<dbReference type="Proteomes" id="UP000799428">
    <property type="component" value="Unassembled WGS sequence"/>
</dbReference>
<evidence type="ECO:0000256" key="1">
    <source>
        <dbReference type="SAM" id="Phobius"/>
    </source>
</evidence>
<dbReference type="AlphaFoldDB" id="A0A6G1JP49"/>
<dbReference type="GO" id="GO:0016020">
    <property type="term" value="C:membrane"/>
    <property type="evidence" value="ECO:0007669"/>
    <property type="project" value="InterPro"/>
</dbReference>
<sequence length="79" mass="9139">FLSSNAKDIGVLYLIFALFAGLIGTAFSVLIRLELSGPQNNPGPERLFKKFDWKDYEKKLRDIKLNAHMFNWKGYEKKS</sequence>
<dbReference type="GO" id="GO:0020037">
    <property type="term" value="F:heme binding"/>
    <property type="evidence" value="ECO:0007669"/>
    <property type="project" value="InterPro"/>
</dbReference>
<dbReference type="GO" id="GO:0004129">
    <property type="term" value="F:cytochrome-c oxidase activity"/>
    <property type="evidence" value="ECO:0007669"/>
    <property type="project" value="InterPro"/>
</dbReference>
<keyword evidence="1" id="KW-0472">Membrane</keyword>
<dbReference type="EMBL" id="MU005849">
    <property type="protein sequence ID" value="KAF2702404.1"/>
    <property type="molecule type" value="Genomic_DNA"/>
</dbReference>
<dbReference type="SUPFAM" id="SSF81442">
    <property type="entry name" value="Cytochrome c oxidase subunit I-like"/>
    <property type="match status" value="1"/>
</dbReference>
<feature type="non-terminal residue" evidence="2">
    <location>
        <position position="1"/>
    </location>
</feature>
<accession>A0A6G1JP49</accession>
<gene>
    <name evidence="2" type="ORF">K504DRAFT_394412</name>
</gene>
<proteinExistence type="predicted"/>
<dbReference type="OrthoDB" id="4905839at2759"/>
<dbReference type="GO" id="GO:0005739">
    <property type="term" value="C:mitochondrion"/>
    <property type="evidence" value="ECO:0007669"/>
    <property type="project" value="UniProtKB-ARBA"/>
</dbReference>
<dbReference type="PANTHER" id="PTHR10422">
    <property type="entry name" value="CYTOCHROME C OXIDASE SUBUNIT 1"/>
    <property type="match status" value="1"/>
</dbReference>
<protein>
    <submittedName>
        <fullName evidence="2">COX1-domain-containing protein</fullName>
    </submittedName>
</protein>
<dbReference type="GO" id="GO:0006123">
    <property type="term" value="P:mitochondrial electron transport, cytochrome c to oxygen"/>
    <property type="evidence" value="ECO:0007669"/>
    <property type="project" value="TreeGrafter"/>
</dbReference>
<reference evidence="2" key="1">
    <citation type="journal article" date="2020" name="Stud. Mycol.">
        <title>101 Dothideomycetes genomes: a test case for predicting lifestyles and emergence of pathogens.</title>
        <authorList>
            <person name="Haridas S."/>
            <person name="Albert R."/>
            <person name="Binder M."/>
            <person name="Bloem J."/>
            <person name="Labutti K."/>
            <person name="Salamov A."/>
            <person name="Andreopoulos B."/>
            <person name="Baker S."/>
            <person name="Barry K."/>
            <person name="Bills G."/>
            <person name="Bluhm B."/>
            <person name="Cannon C."/>
            <person name="Castanera R."/>
            <person name="Culley D."/>
            <person name="Daum C."/>
            <person name="Ezra D."/>
            <person name="Gonzalez J."/>
            <person name="Henrissat B."/>
            <person name="Kuo A."/>
            <person name="Liang C."/>
            <person name="Lipzen A."/>
            <person name="Lutzoni F."/>
            <person name="Magnuson J."/>
            <person name="Mondo S."/>
            <person name="Nolan M."/>
            <person name="Ohm R."/>
            <person name="Pangilinan J."/>
            <person name="Park H.-J."/>
            <person name="Ramirez L."/>
            <person name="Alfaro M."/>
            <person name="Sun H."/>
            <person name="Tritt A."/>
            <person name="Yoshinaga Y."/>
            <person name="Zwiers L.-H."/>
            <person name="Turgeon B."/>
            <person name="Goodwin S."/>
            <person name="Spatafora J."/>
            <person name="Crous P."/>
            <person name="Grigoriev I."/>
        </authorList>
    </citation>
    <scope>NUCLEOTIDE SEQUENCE</scope>
    <source>
        <strain evidence="2">CBS 279.74</strain>
    </source>
</reference>